<proteinExistence type="inferred from homology"/>
<organism evidence="4 5">
    <name type="scientific">Alternaria atra</name>
    <dbReference type="NCBI Taxonomy" id="119953"/>
    <lineage>
        <taxon>Eukaryota</taxon>
        <taxon>Fungi</taxon>
        <taxon>Dikarya</taxon>
        <taxon>Ascomycota</taxon>
        <taxon>Pezizomycotina</taxon>
        <taxon>Dothideomycetes</taxon>
        <taxon>Pleosporomycetidae</taxon>
        <taxon>Pleosporales</taxon>
        <taxon>Pleosporineae</taxon>
        <taxon>Pleosporaceae</taxon>
        <taxon>Alternaria</taxon>
        <taxon>Alternaria sect. Ulocladioides</taxon>
    </lineage>
</organism>
<evidence type="ECO:0000313" key="5">
    <source>
        <dbReference type="Proteomes" id="UP000676310"/>
    </source>
</evidence>
<evidence type="ECO:0000313" key="4">
    <source>
        <dbReference type="EMBL" id="CAG5161715.1"/>
    </source>
</evidence>
<dbReference type="GeneID" id="67017930"/>
<dbReference type="SUPFAM" id="SSF50249">
    <property type="entry name" value="Nucleic acid-binding proteins"/>
    <property type="match status" value="1"/>
</dbReference>
<dbReference type="GO" id="GO:0005662">
    <property type="term" value="C:DNA replication factor A complex"/>
    <property type="evidence" value="ECO:0007669"/>
    <property type="project" value="TreeGrafter"/>
</dbReference>
<dbReference type="GO" id="GO:0003684">
    <property type="term" value="F:damaged DNA binding"/>
    <property type="evidence" value="ECO:0007669"/>
    <property type="project" value="TreeGrafter"/>
</dbReference>
<dbReference type="AlphaFoldDB" id="A0A8J2I320"/>
<dbReference type="GO" id="GO:0006284">
    <property type="term" value="P:base-excision repair"/>
    <property type="evidence" value="ECO:0007669"/>
    <property type="project" value="TreeGrafter"/>
</dbReference>
<evidence type="ECO:0008006" key="6">
    <source>
        <dbReference type="Google" id="ProtNLM"/>
    </source>
</evidence>
<reference evidence="4" key="1">
    <citation type="submission" date="2021-05" db="EMBL/GenBank/DDBJ databases">
        <authorList>
            <person name="Stam R."/>
        </authorList>
    </citation>
    <scope>NUCLEOTIDE SEQUENCE</scope>
    <source>
        <strain evidence="4">CS162</strain>
    </source>
</reference>
<sequence length="139" mass="15629">MDHPQTPRILAPHLANFQHRIVRMLGKVTQLRGETAVIDAGGNVDVILNRVSTSIHGFIPSPHSRKRVEERNREHELIRTKQDSHLAVGHAVEIIGKVDQNLHVKVQAATDFGTNIDFNAANAVVDATHRYKEIFYDDN</sequence>
<dbReference type="Pfam" id="PF08661">
    <property type="entry name" value="Rep_fac-A_3"/>
    <property type="match status" value="2"/>
</dbReference>
<dbReference type="GO" id="GO:0006298">
    <property type="term" value="P:mismatch repair"/>
    <property type="evidence" value="ECO:0007669"/>
    <property type="project" value="TreeGrafter"/>
</dbReference>
<dbReference type="Proteomes" id="UP000676310">
    <property type="component" value="Unassembled WGS sequence"/>
</dbReference>
<dbReference type="PANTHER" id="PTHR15114:SF1">
    <property type="entry name" value="REPLICATION PROTEIN A 14 KDA SUBUNIT"/>
    <property type="match status" value="1"/>
</dbReference>
<evidence type="ECO:0000256" key="3">
    <source>
        <dbReference type="ARBA" id="ARBA00023242"/>
    </source>
</evidence>
<dbReference type="GO" id="GO:0000724">
    <property type="term" value="P:double-strand break repair via homologous recombination"/>
    <property type="evidence" value="ECO:0007669"/>
    <property type="project" value="TreeGrafter"/>
</dbReference>
<dbReference type="GO" id="GO:0006289">
    <property type="term" value="P:nucleotide-excision repair"/>
    <property type="evidence" value="ECO:0007669"/>
    <property type="project" value="TreeGrafter"/>
</dbReference>
<dbReference type="RefSeq" id="XP_043169636.1">
    <property type="nucleotide sequence ID" value="XM_043313701.1"/>
</dbReference>
<dbReference type="OrthoDB" id="188186at2759"/>
<dbReference type="CDD" id="cd04479">
    <property type="entry name" value="RPA3"/>
    <property type="match status" value="1"/>
</dbReference>
<gene>
    <name evidence="4" type="ORF">ALTATR162_LOCUS6080</name>
</gene>
<keyword evidence="3" id="KW-0539">Nucleus</keyword>
<dbReference type="Gene3D" id="2.40.50.140">
    <property type="entry name" value="Nucleic acid-binding proteins"/>
    <property type="match status" value="1"/>
</dbReference>
<dbReference type="GO" id="GO:0006260">
    <property type="term" value="P:DNA replication"/>
    <property type="evidence" value="ECO:0007669"/>
    <property type="project" value="InterPro"/>
</dbReference>
<dbReference type="GO" id="GO:0003697">
    <property type="term" value="F:single-stranded DNA binding"/>
    <property type="evidence" value="ECO:0007669"/>
    <property type="project" value="TreeGrafter"/>
</dbReference>
<protein>
    <recommendedName>
        <fullName evidence="6">Replication factor A protein 3</fullName>
    </recommendedName>
</protein>
<comment type="subcellular location">
    <subcellularLocation>
        <location evidence="1">Nucleus</location>
    </subcellularLocation>
</comment>
<dbReference type="PANTHER" id="PTHR15114">
    <property type="entry name" value="REPLICATION PROTEIN A3"/>
    <property type="match status" value="1"/>
</dbReference>
<accession>A0A8J2I320</accession>
<comment type="caution">
    <text evidence="4">The sequence shown here is derived from an EMBL/GenBank/DDBJ whole genome shotgun (WGS) entry which is preliminary data.</text>
</comment>
<dbReference type="GO" id="GO:0035861">
    <property type="term" value="C:site of double-strand break"/>
    <property type="evidence" value="ECO:0007669"/>
    <property type="project" value="TreeGrafter"/>
</dbReference>
<evidence type="ECO:0000256" key="2">
    <source>
        <dbReference type="ARBA" id="ARBA00009761"/>
    </source>
</evidence>
<dbReference type="InterPro" id="IPR013970">
    <property type="entry name" value="Rfa2"/>
</dbReference>
<keyword evidence="5" id="KW-1185">Reference proteome</keyword>
<dbReference type="EMBL" id="CAJRGZ010000019">
    <property type="protein sequence ID" value="CAG5161715.1"/>
    <property type="molecule type" value="Genomic_DNA"/>
</dbReference>
<name>A0A8J2I320_9PLEO</name>
<evidence type="ECO:0000256" key="1">
    <source>
        <dbReference type="ARBA" id="ARBA00004123"/>
    </source>
</evidence>
<comment type="similarity">
    <text evidence="2">Belongs to the replication factor A protein 3 family.</text>
</comment>
<dbReference type="InterPro" id="IPR012340">
    <property type="entry name" value="NA-bd_OB-fold"/>
</dbReference>